<name>A0ABU9ED46_9BACT</name>
<dbReference type="SMART" id="SM00388">
    <property type="entry name" value="HisKA"/>
    <property type="match status" value="1"/>
</dbReference>
<proteinExistence type="predicted"/>
<dbReference type="InterPro" id="IPR003594">
    <property type="entry name" value="HATPase_dom"/>
</dbReference>
<dbReference type="Gene3D" id="3.30.565.10">
    <property type="entry name" value="Histidine kinase-like ATPase, C-terminal domain"/>
    <property type="match status" value="1"/>
</dbReference>
<dbReference type="RefSeq" id="WP_405280644.1">
    <property type="nucleotide sequence ID" value="NZ_CP144380.1"/>
</dbReference>
<dbReference type="SUPFAM" id="SSF52172">
    <property type="entry name" value="CheY-like"/>
    <property type="match status" value="1"/>
</dbReference>
<dbReference type="SUPFAM" id="SSF55874">
    <property type="entry name" value="ATPase domain of HSP90 chaperone/DNA topoisomerase II/histidine kinase"/>
    <property type="match status" value="1"/>
</dbReference>
<evidence type="ECO:0000313" key="8">
    <source>
        <dbReference type="EMBL" id="MEK9502027.1"/>
    </source>
</evidence>
<dbReference type="Gene3D" id="3.40.50.2300">
    <property type="match status" value="1"/>
</dbReference>
<dbReference type="EC" id="2.7.13.3" evidence="2"/>
<dbReference type="Proteomes" id="UP001484239">
    <property type="component" value="Unassembled WGS sequence"/>
</dbReference>
<gene>
    <name evidence="8" type="ORF">WI372_13625</name>
</gene>
<dbReference type="InterPro" id="IPR036097">
    <property type="entry name" value="HisK_dim/P_sf"/>
</dbReference>
<feature type="modified residue" description="4-aspartylphosphate" evidence="4">
    <location>
        <position position="332"/>
    </location>
</feature>
<dbReference type="InterPro" id="IPR011006">
    <property type="entry name" value="CheY-like_superfamily"/>
</dbReference>
<dbReference type="PANTHER" id="PTHR43065:SF42">
    <property type="entry name" value="TWO-COMPONENT SENSOR PPRA"/>
    <property type="match status" value="1"/>
</dbReference>
<organism evidence="8 9">
    <name type="scientific">Gaopeijia maritima</name>
    <dbReference type="NCBI Taxonomy" id="3119007"/>
    <lineage>
        <taxon>Bacteria</taxon>
        <taxon>Pseudomonadati</taxon>
        <taxon>Gemmatimonadota</taxon>
        <taxon>Longimicrobiia</taxon>
        <taxon>Gaopeijiales</taxon>
        <taxon>Gaopeijiaceae</taxon>
        <taxon>Gaopeijia</taxon>
    </lineage>
</organism>
<evidence type="ECO:0000259" key="6">
    <source>
        <dbReference type="PROSITE" id="PS50109"/>
    </source>
</evidence>
<sequence>MRTPMQAPPAGSDRSDSGPAPASEAGDVAERELRQSQRMQVVGQMVSGVAHDLANILTAIQGFAELAADGAPDEVAAVIREIRSTADRGTALTRKLLAVGRHRESRAVALDLNDCVAEVEALLRRVVGPDLEIHTDLERSIPRVNAVVNDVEMVLLNLALNARDAVAGAGWIRISTRTEPASEGGLWPWVVLEVADSGVGMDADTLARVFEPFFTTKDEGVGTGLGLAVVADVVSDLGGRIAVDSAPGRGTTFTIHIPAPADLEARPEPVARARAQGGSETLLLCDDDPGVVRMLASALRRVGYDVVETHGPHEAIAAFREREGRVDLLVTDIMMPELNGEDLLARLRQERDGLRAILLTGYTQDGLSARGVEVGGGRLLQKPFGPEELRRVVREVLDGSPAER</sequence>
<dbReference type="Pfam" id="PF00072">
    <property type="entry name" value="Response_reg"/>
    <property type="match status" value="1"/>
</dbReference>
<dbReference type="PROSITE" id="PS50110">
    <property type="entry name" value="RESPONSE_REGULATORY"/>
    <property type="match status" value="1"/>
</dbReference>
<dbReference type="CDD" id="cd00156">
    <property type="entry name" value="REC"/>
    <property type="match status" value="1"/>
</dbReference>
<dbReference type="SUPFAM" id="SSF47384">
    <property type="entry name" value="Homodimeric domain of signal transducing histidine kinase"/>
    <property type="match status" value="1"/>
</dbReference>
<dbReference type="EMBL" id="JBBHLI010000008">
    <property type="protein sequence ID" value="MEK9502027.1"/>
    <property type="molecule type" value="Genomic_DNA"/>
</dbReference>
<dbReference type="PROSITE" id="PS50109">
    <property type="entry name" value="HIS_KIN"/>
    <property type="match status" value="1"/>
</dbReference>
<evidence type="ECO:0000256" key="3">
    <source>
        <dbReference type="ARBA" id="ARBA00022553"/>
    </source>
</evidence>
<keyword evidence="8" id="KW-0547">Nucleotide-binding</keyword>
<feature type="region of interest" description="Disordered" evidence="5">
    <location>
        <begin position="1"/>
        <end position="34"/>
    </location>
</feature>
<dbReference type="Gene3D" id="1.10.287.130">
    <property type="match status" value="1"/>
</dbReference>
<evidence type="ECO:0000256" key="5">
    <source>
        <dbReference type="SAM" id="MobiDB-lite"/>
    </source>
</evidence>
<comment type="catalytic activity">
    <reaction evidence="1">
        <text>ATP + protein L-histidine = ADP + protein N-phospho-L-histidine.</text>
        <dbReference type="EC" id="2.7.13.3"/>
    </reaction>
</comment>
<dbReference type="SMART" id="SM00448">
    <property type="entry name" value="REC"/>
    <property type="match status" value="1"/>
</dbReference>
<reference evidence="8 9" key="1">
    <citation type="submission" date="2024-02" db="EMBL/GenBank/DDBJ databases">
        <title>A novel Gemmatimonadota bacterium.</title>
        <authorList>
            <person name="Du Z.-J."/>
            <person name="Ye Y.-Q."/>
        </authorList>
    </citation>
    <scope>NUCLEOTIDE SEQUENCE [LARGE SCALE GENOMIC DNA]</scope>
    <source>
        <strain evidence="8 9">DH-20</strain>
    </source>
</reference>
<dbReference type="Pfam" id="PF02518">
    <property type="entry name" value="HATPase_c"/>
    <property type="match status" value="1"/>
</dbReference>
<dbReference type="InterPro" id="IPR004358">
    <property type="entry name" value="Sig_transdc_His_kin-like_C"/>
</dbReference>
<keyword evidence="9" id="KW-1185">Reference proteome</keyword>
<dbReference type="Pfam" id="PF00512">
    <property type="entry name" value="HisKA"/>
    <property type="match status" value="1"/>
</dbReference>
<evidence type="ECO:0000313" key="9">
    <source>
        <dbReference type="Proteomes" id="UP001484239"/>
    </source>
</evidence>
<feature type="domain" description="Histidine kinase" evidence="6">
    <location>
        <begin position="48"/>
        <end position="261"/>
    </location>
</feature>
<evidence type="ECO:0000259" key="7">
    <source>
        <dbReference type="PROSITE" id="PS50110"/>
    </source>
</evidence>
<evidence type="ECO:0000256" key="1">
    <source>
        <dbReference type="ARBA" id="ARBA00000085"/>
    </source>
</evidence>
<comment type="caution">
    <text evidence="8">The sequence shown here is derived from an EMBL/GenBank/DDBJ whole genome shotgun (WGS) entry which is preliminary data.</text>
</comment>
<dbReference type="SMART" id="SM00387">
    <property type="entry name" value="HATPase_c"/>
    <property type="match status" value="1"/>
</dbReference>
<dbReference type="InterPro" id="IPR003661">
    <property type="entry name" value="HisK_dim/P_dom"/>
</dbReference>
<keyword evidence="3 4" id="KW-0597">Phosphoprotein</keyword>
<dbReference type="PANTHER" id="PTHR43065">
    <property type="entry name" value="SENSOR HISTIDINE KINASE"/>
    <property type="match status" value="1"/>
</dbReference>
<dbReference type="CDD" id="cd00082">
    <property type="entry name" value="HisKA"/>
    <property type="match status" value="1"/>
</dbReference>
<dbReference type="GO" id="GO:0005524">
    <property type="term" value="F:ATP binding"/>
    <property type="evidence" value="ECO:0007669"/>
    <property type="project" value="UniProtKB-KW"/>
</dbReference>
<evidence type="ECO:0000256" key="2">
    <source>
        <dbReference type="ARBA" id="ARBA00012438"/>
    </source>
</evidence>
<protein>
    <recommendedName>
        <fullName evidence="2">histidine kinase</fullName>
        <ecNumber evidence="2">2.7.13.3</ecNumber>
    </recommendedName>
</protein>
<dbReference type="InterPro" id="IPR036890">
    <property type="entry name" value="HATPase_C_sf"/>
</dbReference>
<feature type="domain" description="Response regulatory" evidence="7">
    <location>
        <begin position="281"/>
        <end position="397"/>
    </location>
</feature>
<dbReference type="PRINTS" id="PR00344">
    <property type="entry name" value="BCTRLSENSOR"/>
</dbReference>
<evidence type="ECO:0000256" key="4">
    <source>
        <dbReference type="PROSITE-ProRule" id="PRU00169"/>
    </source>
</evidence>
<dbReference type="InterPro" id="IPR005467">
    <property type="entry name" value="His_kinase_dom"/>
</dbReference>
<accession>A0ABU9ED46</accession>
<dbReference type="InterPro" id="IPR001789">
    <property type="entry name" value="Sig_transdc_resp-reg_receiver"/>
</dbReference>
<keyword evidence="8" id="KW-0067">ATP-binding</keyword>